<evidence type="ECO:0000256" key="3">
    <source>
        <dbReference type="ARBA" id="ARBA00022737"/>
    </source>
</evidence>
<dbReference type="SUPFAM" id="SSF48452">
    <property type="entry name" value="TPR-like"/>
    <property type="match status" value="2"/>
</dbReference>
<organism evidence="6 7">
    <name type="scientific">Deinococcus antarcticus</name>
    <dbReference type="NCBI Taxonomy" id="1298767"/>
    <lineage>
        <taxon>Bacteria</taxon>
        <taxon>Thermotogati</taxon>
        <taxon>Deinococcota</taxon>
        <taxon>Deinococci</taxon>
        <taxon>Deinococcales</taxon>
        <taxon>Deinococcaceae</taxon>
        <taxon>Deinococcus</taxon>
    </lineage>
</organism>
<dbReference type="PANTHER" id="PTHR46630:SF1">
    <property type="entry name" value="TETRATRICOPEPTIDE REPEAT PROTEIN 29"/>
    <property type="match status" value="1"/>
</dbReference>
<keyword evidence="2" id="KW-0963">Cytoplasm</keyword>
<keyword evidence="4" id="KW-0802">TPR repeat</keyword>
<dbReference type="RefSeq" id="WP_380076004.1">
    <property type="nucleotide sequence ID" value="NZ_JBHRZF010000030.1"/>
</dbReference>
<dbReference type="PANTHER" id="PTHR46630">
    <property type="entry name" value="TETRATRICOPEPTIDE REPEAT PROTEIN 29"/>
    <property type="match status" value="1"/>
</dbReference>
<evidence type="ECO:0000256" key="5">
    <source>
        <dbReference type="ARBA" id="ARBA00038253"/>
    </source>
</evidence>
<comment type="caution">
    <text evidence="6">The sequence shown here is derived from an EMBL/GenBank/DDBJ whole genome shotgun (WGS) entry which is preliminary data.</text>
</comment>
<dbReference type="Gene3D" id="1.25.40.10">
    <property type="entry name" value="Tetratricopeptide repeat domain"/>
    <property type="match status" value="2"/>
</dbReference>
<dbReference type="Proteomes" id="UP001595748">
    <property type="component" value="Unassembled WGS sequence"/>
</dbReference>
<keyword evidence="7" id="KW-1185">Reference proteome</keyword>
<sequence>MVPLPAQSTLQRQLDALEARLVAAPEEIEAALHDLVSQAERAGDIQAQGRALVILGGSLFHQRRFPEVVRKNELALELARRTGDRGLESRALDGLGIGKQKMGLYGQAFEHYTQSLQLSRTLRDHLSVVRTLSHLAYLYRVHRQFEQAMTLLAEAQDLLLRHRHPRYALAVSGNLVWTHIDAGNYQQALAITHLFLPEALDQPGMRYAVPFYCAQAICYLRLKRLPEALTCATRAMQEAERQLDSDADAVSLVTMAEVLFAMNEFSRAEELLHRALGRAELGGSEMARANVRAKLAQVYAGPGNQQQAFAYARHFFEVQEQRRDGSDDPLGMVRFPPPAR</sequence>
<dbReference type="Pfam" id="PF13424">
    <property type="entry name" value="TPR_12"/>
    <property type="match status" value="2"/>
</dbReference>
<evidence type="ECO:0000256" key="2">
    <source>
        <dbReference type="ARBA" id="ARBA00022490"/>
    </source>
</evidence>
<name>A0ABV8A5S5_9DEIO</name>
<accession>A0ABV8A5S5</accession>
<gene>
    <name evidence="6" type="ORF">ACFOPQ_03565</name>
</gene>
<dbReference type="InterPro" id="IPR051476">
    <property type="entry name" value="Bac_ResReg_Asp_Phosphatase"/>
</dbReference>
<dbReference type="InterPro" id="IPR011990">
    <property type="entry name" value="TPR-like_helical_dom_sf"/>
</dbReference>
<evidence type="ECO:0000256" key="4">
    <source>
        <dbReference type="ARBA" id="ARBA00022803"/>
    </source>
</evidence>
<protein>
    <submittedName>
        <fullName evidence="6">Tetratricopeptide repeat protein</fullName>
    </submittedName>
</protein>
<evidence type="ECO:0000313" key="7">
    <source>
        <dbReference type="Proteomes" id="UP001595748"/>
    </source>
</evidence>
<comment type="similarity">
    <text evidence="5">Belongs to the Rap family.</text>
</comment>
<dbReference type="EMBL" id="JBHRZF010000030">
    <property type="protein sequence ID" value="MFC3859842.1"/>
    <property type="molecule type" value="Genomic_DNA"/>
</dbReference>
<evidence type="ECO:0000256" key="1">
    <source>
        <dbReference type="ARBA" id="ARBA00004496"/>
    </source>
</evidence>
<evidence type="ECO:0000313" key="6">
    <source>
        <dbReference type="EMBL" id="MFC3859842.1"/>
    </source>
</evidence>
<dbReference type="InterPro" id="IPR019734">
    <property type="entry name" value="TPR_rpt"/>
</dbReference>
<reference evidence="7" key="1">
    <citation type="journal article" date="2019" name="Int. J. Syst. Evol. Microbiol.">
        <title>The Global Catalogue of Microorganisms (GCM) 10K type strain sequencing project: providing services to taxonomists for standard genome sequencing and annotation.</title>
        <authorList>
            <consortium name="The Broad Institute Genomics Platform"/>
            <consortium name="The Broad Institute Genome Sequencing Center for Infectious Disease"/>
            <person name="Wu L."/>
            <person name="Ma J."/>
        </authorList>
    </citation>
    <scope>NUCLEOTIDE SEQUENCE [LARGE SCALE GENOMIC DNA]</scope>
    <source>
        <strain evidence="7">CCTCC AB 2013263</strain>
    </source>
</reference>
<proteinExistence type="inferred from homology"/>
<dbReference type="SMART" id="SM00028">
    <property type="entry name" value="TPR"/>
    <property type="match status" value="4"/>
</dbReference>
<comment type="subcellular location">
    <subcellularLocation>
        <location evidence="1">Cytoplasm</location>
    </subcellularLocation>
</comment>
<keyword evidence="3" id="KW-0677">Repeat</keyword>